<evidence type="ECO:0000259" key="9">
    <source>
        <dbReference type="PROSITE" id="PS50011"/>
    </source>
</evidence>
<dbReference type="SUPFAM" id="SSF56112">
    <property type="entry name" value="Protein kinase-like (PK-like)"/>
    <property type="match status" value="1"/>
</dbReference>
<dbReference type="GO" id="GO:0005524">
    <property type="term" value="F:ATP binding"/>
    <property type="evidence" value="ECO:0007669"/>
    <property type="project" value="UniProtKB-UniRule"/>
</dbReference>
<evidence type="ECO:0000256" key="7">
    <source>
        <dbReference type="PROSITE-ProRule" id="PRU10141"/>
    </source>
</evidence>
<dbReference type="GO" id="GO:0008353">
    <property type="term" value="F:RNA polymerase II CTD heptapeptide repeat kinase activity"/>
    <property type="evidence" value="ECO:0000318"/>
    <property type="project" value="GO_Central"/>
</dbReference>
<dbReference type="InterPro" id="IPR017441">
    <property type="entry name" value="Protein_kinase_ATP_BS"/>
</dbReference>
<reference evidence="11" key="1">
    <citation type="journal article" date="2016" name="Nat. Biotechnol.">
        <title>Sequencing wild and cultivated cassava and related species reveals extensive interspecific hybridization and genetic diversity.</title>
        <authorList>
            <person name="Bredeson J.V."/>
            <person name="Lyons J.B."/>
            <person name="Prochnik S.E."/>
            <person name="Wu G.A."/>
            <person name="Ha C.M."/>
            <person name="Edsinger-Gonzales E."/>
            <person name="Grimwood J."/>
            <person name="Schmutz J."/>
            <person name="Rabbi I.Y."/>
            <person name="Egesi C."/>
            <person name="Nauluvula P."/>
            <person name="Lebot V."/>
            <person name="Ndunguru J."/>
            <person name="Mkamilo G."/>
            <person name="Bart R.S."/>
            <person name="Setter T.L."/>
            <person name="Gleadow R.M."/>
            <person name="Kulakow P."/>
            <person name="Ferguson M.E."/>
            <person name="Rounsley S."/>
            <person name="Rokhsar D.S."/>
        </authorList>
    </citation>
    <scope>NUCLEOTIDE SEQUENCE [LARGE SCALE GENOMIC DNA]</scope>
    <source>
        <strain evidence="11">cv. AM560-2</strain>
    </source>
</reference>
<feature type="domain" description="Protein kinase" evidence="9">
    <location>
        <begin position="130"/>
        <end position="414"/>
    </location>
</feature>
<dbReference type="FunFam" id="3.30.200.20:FF:000021">
    <property type="entry name" value="probable serine/threonine-protein kinase At1g54610"/>
    <property type="match status" value="1"/>
</dbReference>
<dbReference type="Pfam" id="PF00069">
    <property type="entry name" value="Pkinase"/>
    <property type="match status" value="1"/>
</dbReference>
<evidence type="ECO:0000256" key="4">
    <source>
        <dbReference type="ARBA" id="ARBA00022741"/>
    </source>
</evidence>
<feature type="binding site" evidence="7">
    <location>
        <position position="159"/>
    </location>
    <ligand>
        <name>ATP</name>
        <dbReference type="ChEBI" id="CHEBI:30616"/>
    </ligand>
</feature>
<comment type="caution">
    <text evidence="10">The sequence shown here is derived from an EMBL/GenBank/DDBJ whole genome shotgun (WGS) entry which is preliminary data.</text>
</comment>
<gene>
    <name evidence="10" type="ORF">MANES_07G026500v8</name>
</gene>
<dbReference type="AlphaFoldDB" id="A0A2C9VHV8"/>
<feature type="region of interest" description="Disordered" evidence="8">
    <location>
        <begin position="24"/>
        <end position="79"/>
    </location>
</feature>
<dbReference type="OrthoDB" id="779276at2759"/>
<dbReference type="GO" id="GO:0032968">
    <property type="term" value="P:positive regulation of transcription elongation by RNA polymerase II"/>
    <property type="evidence" value="ECO:0000318"/>
    <property type="project" value="GO_Central"/>
</dbReference>
<keyword evidence="6 7" id="KW-0067">ATP-binding</keyword>
<organism evidence="10 11">
    <name type="scientific">Manihot esculenta</name>
    <name type="common">Cassava</name>
    <name type="synonym">Jatropha manihot</name>
    <dbReference type="NCBI Taxonomy" id="3983"/>
    <lineage>
        <taxon>Eukaryota</taxon>
        <taxon>Viridiplantae</taxon>
        <taxon>Streptophyta</taxon>
        <taxon>Embryophyta</taxon>
        <taxon>Tracheophyta</taxon>
        <taxon>Spermatophyta</taxon>
        <taxon>Magnoliopsida</taxon>
        <taxon>eudicotyledons</taxon>
        <taxon>Gunneridae</taxon>
        <taxon>Pentapetalae</taxon>
        <taxon>rosids</taxon>
        <taxon>fabids</taxon>
        <taxon>Malpighiales</taxon>
        <taxon>Euphorbiaceae</taxon>
        <taxon>Crotonoideae</taxon>
        <taxon>Manihoteae</taxon>
        <taxon>Manihot</taxon>
    </lineage>
</organism>
<sequence>MRIQERWSRITGCICSKGARANENVGKNAASKQATKTSKLSVSSSKRDEAALEVDGATNQHRNNNESSTFVPSNEDNKKSAKTSALKACRILSLTSGQKGAHVIAGWPSWLTAVAGEAINGWVPRRADSFEKLEKVGQGTYSNVYKALDLETNKTVALKKVRFSNRDPKSVRFMAREITILRRLDHPNIMKLEGIITSKMSDSLYLIFEYMEHDLSGLLATPGVQFTETQIKCYMQQLLLGLEHCHSHGVLHRDIKASNLLIDQNGNLKVADFGLATFFCLPQKQPLTSRVVTLWYRAPELLLGATSYGVAVDLWSTGCVLAELFAGKPIMPGRTEVEQLHKIFKLCGSPSDSYWERSKLKHSAISKPQQPYKCCISDTFKDFPSTALALLNVLLAIEPEDRGTASSAIGSEFFTTEPLPCDPSSLPKYPPAKDFDTKVRDNDSRRQRGTGGKRRALEAMKKNFRGARAVPAPDANAELPASTQIRKGQPNTESISKQHNPAGYGGSDLTC</sequence>
<dbReference type="Gene3D" id="1.10.510.10">
    <property type="entry name" value="Transferase(Phosphotransferase) domain 1"/>
    <property type="match status" value="1"/>
</dbReference>
<keyword evidence="4 7" id="KW-0547">Nucleotide-binding</keyword>
<feature type="compositionally biased region" description="Polar residues" evidence="8">
    <location>
        <begin position="481"/>
        <end position="499"/>
    </location>
</feature>
<accession>A0A2C9VHV8</accession>
<feature type="compositionally biased region" description="Polar residues" evidence="8">
    <location>
        <begin position="57"/>
        <end position="74"/>
    </location>
</feature>
<evidence type="ECO:0000313" key="10">
    <source>
        <dbReference type="EMBL" id="OAY45049.1"/>
    </source>
</evidence>
<dbReference type="InterPro" id="IPR008271">
    <property type="entry name" value="Ser/Thr_kinase_AS"/>
</dbReference>
<dbReference type="PANTHER" id="PTHR24056:SF397">
    <property type="entry name" value="OS11G0242500 PROTEIN"/>
    <property type="match status" value="1"/>
</dbReference>
<keyword evidence="2" id="KW-0723">Serine/threonine-protein kinase</keyword>
<evidence type="ECO:0000256" key="6">
    <source>
        <dbReference type="ARBA" id="ARBA00022840"/>
    </source>
</evidence>
<dbReference type="PANTHER" id="PTHR24056">
    <property type="entry name" value="CELL DIVISION PROTEIN KINASE"/>
    <property type="match status" value="1"/>
</dbReference>
<evidence type="ECO:0000256" key="3">
    <source>
        <dbReference type="ARBA" id="ARBA00022679"/>
    </source>
</evidence>
<dbReference type="InterPro" id="IPR050108">
    <property type="entry name" value="CDK"/>
</dbReference>
<evidence type="ECO:0000313" key="11">
    <source>
        <dbReference type="Proteomes" id="UP000091857"/>
    </source>
</evidence>
<dbReference type="CDD" id="cd07840">
    <property type="entry name" value="STKc_CDK9_like"/>
    <property type="match status" value="1"/>
</dbReference>
<dbReference type="Gene3D" id="3.30.200.20">
    <property type="entry name" value="Phosphorylase Kinase, domain 1"/>
    <property type="match status" value="1"/>
</dbReference>
<dbReference type="PROSITE" id="PS50011">
    <property type="entry name" value="PROTEIN_KINASE_DOM"/>
    <property type="match status" value="1"/>
</dbReference>
<protein>
    <recommendedName>
        <fullName evidence="9">Protein kinase domain-containing protein</fullName>
    </recommendedName>
</protein>
<feature type="compositionally biased region" description="Low complexity" evidence="8">
    <location>
        <begin position="35"/>
        <end position="44"/>
    </location>
</feature>
<dbReference type="SMART" id="SM00220">
    <property type="entry name" value="S_TKc"/>
    <property type="match status" value="1"/>
</dbReference>
<evidence type="ECO:0000256" key="2">
    <source>
        <dbReference type="ARBA" id="ARBA00022527"/>
    </source>
</evidence>
<comment type="similarity">
    <text evidence="1">Belongs to the protein kinase superfamily. CMGC Ser/Thr protein kinase family. CDC2/CDKX subfamily.</text>
</comment>
<dbReference type="EMBL" id="CM004393">
    <property type="protein sequence ID" value="OAY45049.1"/>
    <property type="molecule type" value="Genomic_DNA"/>
</dbReference>
<dbReference type="PROSITE" id="PS00107">
    <property type="entry name" value="PROTEIN_KINASE_ATP"/>
    <property type="match status" value="1"/>
</dbReference>
<dbReference type="GO" id="GO:0005634">
    <property type="term" value="C:nucleus"/>
    <property type="evidence" value="ECO:0000318"/>
    <property type="project" value="GO_Central"/>
</dbReference>
<name>A0A2C9VHV8_MANES</name>
<dbReference type="InterPro" id="IPR011009">
    <property type="entry name" value="Kinase-like_dom_sf"/>
</dbReference>
<dbReference type="GO" id="GO:0000307">
    <property type="term" value="C:cyclin-dependent protein kinase holoenzyme complex"/>
    <property type="evidence" value="ECO:0000318"/>
    <property type="project" value="GO_Central"/>
</dbReference>
<feature type="region of interest" description="Disordered" evidence="8">
    <location>
        <begin position="419"/>
        <end position="511"/>
    </location>
</feature>
<dbReference type="STRING" id="3983.A0A2C9VHV8"/>
<dbReference type="PROSITE" id="PS00108">
    <property type="entry name" value="PROTEIN_KINASE_ST"/>
    <property type="match status" value="1"/>
</dbReference>
<keyword evidence="5" id="KW-0418">Kinase</keyword>
<feature type="compositionally biased region" description="Basic and acidic residues" evidence="8">
    <location>
        <begin position="431"/>
        <end position="446"/>
    </location>
</feature>
<evidence type="ECO:0000256" key="5">
    <source>
        <dbReference type="ARBA" id="ARBA00022777"/>
    </source>
</evidence>
<dbReference type="InterPro" id="IPR000719">
    <property type="entry name" value="Prot_kinase_dom"/>
</dbReference>
<dbReference type="FunFam" id="1.10.510.10:FF:000043">
    <property type="entry name" value="probable serine/threonine-protein kinase At1g54610"/>
    <property type="match status" value="1"/>
</dbReference>
<dbReference type="Proteomes" id="UP000091857">
    <property type="component" value="Chromosome 7"/>
</dbReference>
<keyword evidence="3" id="KW-0808">Transferase</keyword>
<evidence type="ECO:0000256" key="1">
    <source>
        <dbReference type="ARBA" id="ARBA00006485"/>
    </source>
</evidence>
<dbReference type="Gramene" id="Manes.07G026500.1.v8.1">
    <property type="protein sequence ID" value="Manes.07G026500.1.v8.1.CDS"/>
    <property type="gene ID" value="Manes.07G026500.v8.1"/>
</dbReference>
<evidence type="ECO:0000256" key="8">
    <source>
        <dbReference type="SAM" id="MobiDB-lite"/>
    </source>
</evidence>
<proteinExistence type="inferred from homology"/>
<keyword evidence="11" id="KW-1185">Reference proteome</keyword>